<reference evidence="1" key="1">
    <citation type="submission" date="2006-10" db="EMBL/GenBank/DDBJ databases">
        <authorList>
            <person name="Amadeo P."/>
            <person name="Zhao Q."/>
            <person name="Wortman J."/>
            <person name="Fraser-Liggett C."/>
            <person name="Carlton J."/>
        </authorList>
    </citation>
    <scope>NUCLEOTIDE SEQUENCE</scope>
    <source>
        <strain evidence="1">G3</strain>
    </source>
</reference>
<dbReference type="RefSeq" id="XP_001328723.1">
    <property type="nucleotide sequence ID" value="XM_001328688.1"/>
</dbReference>
<dbReference type="Pfam" id="PF13306">
    <property type="entry name" value="LRR_5"/>
    <property type="match status" value="5"/>
</dbReference>
<name>A2DSV1_TRIV3</name>
<proteinExistence type="predicted"/>
<evidence type="ECO:0000313" key="1">
    <source>
        <dbReference type="EMBL" id="EAY16500.1"/>
    </source>
</evidence>
<dbReference type="SUPFAM" id="SSF52058">
    <property type="entry name" value="L domain-like"/>
    <property type="match status" value="2"/>
</dbReference>
<evidence type="ECO:0000313" key="2">
    <source>
        <dbReference type="Proteomes" id="UP000001542"/>
    </source>
</evidence>
<dbReference type="STRING" id="5722.A2DSV1"/>
<dbReference type="InParanoid" id="A2DSV1"/>
<dbReference type="VEuPathDB" id="TrichDB:TVAG_348100"/>
<dbReference type="InterPro" id="IPR026906">
    <property type="entry name" value="LRR_5"/>
</dbReference>
<dbReference type="AlphaFoldDB" id="A2DSV1"/>
<accession>A2DSV1</accession>
<sequence length="827" mass="92376">MTYYEDPLSKVKYTLDLETLYLAPSELTNFVIKSQTKYIRGETTSSYAFIACKSTLRSFSFEENSQLRTIQNYAFYLCEKIQNIDISKCNLLQTIGDQAFYGCSSLSSIILPESLTWLGVDVFMNCNLSRIELPASLTAIPKRCFYNNYFMDTIIIPSNSKITSLGYNMLANTLLRTFNIPASVNNIENGCFEYAFLDSITISSGSKNFKIENNMILTIDGKYALGYPLRMTGTAVFPNGVNQIVYASFGSTSISHVQFPDSLQVIAAYAFYKSKIQDVYIPNSVTTINSYVVSVRLSENLKFSADYTFQDVPFTSINFPISIKSIDTNCFVGCSKLSEVTLPDNITYLAGNAFPKSTKLKFGVNSNLYLDSQLLIIDKSNQTINGYIGENVEKEFVILNTIQTITSSVFDGRDKITKITFPCDSMLKSIKNTAFCNCHNLQFVNLPSTIISIGSFAFYNCFRLESITINNAQELKSHAFYGCYNLKSITLSSSTIPEIFEWTFSACTNLVNIELPSSLARIDDYAFKKCTKLESVVINGNSLNFIGIESFSETIIKKFDFSKCVNFENLGLKSIQDTISLSILILPPNIKKISDMAVRNSGVINITFPQTLTSIGIDSFSECFYLEEINIPENSALTSIGIGAFRGCMRLKKINCFSNSYRVMTGALFTYDLISLVLFPPASEVTSFSLPGDTRYINEGAILSCTNLVSIFIPSDSISYISTSAFESCSSLTWINIPICVTGVGANAFKGCSKLNCGIKVENTSKTYLENLFINAKLSQQSVKNCIGNIITRNCLFNTNIFFIFIDDDSCYDYYVNFYYIKIIFNI</sequence>
<dbReference type="KEGG" id="tva:4774510"/>
<dbReference type="PANTHER" id="PTHR45661:SF3">
    <property type="entry name" value="IG-LIKE DOMAIN-CONTAINING PROTEIN"/>
    <property type="match status" value="1"/>
</dbReference>
<dbReference type="InterPro" id="IPR032675">
    <property type="entry name" value="LRR_dom_sf"/>
</dbReference>
<dbReference type="InterPro" id="IPR053139">
    <property type="entry name" value="Surface_bspA-like"/>
</dbReference>
<gene>
    <name evidence="1" type="ORF">TVAG_348100</name>
</gene>
<reference evidence="1" key="2">
    <citation type="journal article" date="2007" name="Science">
        <title>Draft genome sequence of the sexually transmitted pathogen Trichomonas vaginalis.</title>
        <authorList>
            <person name="Carlton J.M."/>
            <person name="Hirt R.P."/>
            <person name="Silva J.C."/>
            <person name="Delcher A.L."/>
            <person name="Schatz M."/>
            <person name="Zhao Q."/>
            <person name="Wortman J.R."/>
            <person name="Bidwell S.L."/>
            <person name="Alsmark U.C.M."/>
            <person name="Besteiro S."/>
            <person name="Sicheritz-Ponten T."/>
            <person name="Noel C.J."/>
            <person name="Dacks J.B."/>
            <person name="Foster P.G."/>
            <person name="Simillion C."/>
            <person name="Van de Peer Y."/>
            <person name="Miranda-Saavedra D."/>
            <person name="Barton G.J."/>
            <person name="Westrop G.D."/>
            <person name="Mueller S."/>
            <person name="Dessi D."/>
            <person name="Fiori P.L."/>
            <person name="Ren Q."/>
            <person name="Paulsen I."/>
            <person name="Zhang H."/>
            <person name="Bastida-Corcuera F.D."/>
            <person name="Simoes-Barbosa A."/>
            <person name="Brown M.T."/>
            <person name="Hayes R.D."/>
            <person name="Mukherjee M."/>
            <person name="Okumura C.Y."/>
            <person name="Schneider R."/>
            <person name="Smith A.J."/>
            <person name="Vanacova S."/>
            <person name="Villalvazo M."/>
            <person name="Haas B.J."/>
            <person name="Pertea M."/>
            <person name="Feldblyum T.V."/>
            <person name="Utterback T.R."/>
            <person name="Shu C.L."/>
            <person name="Osoegawa K."/>
            <person name="de Jong P.J."/>
            <person name="Hrdy I."/>
            <person name="Horvathova L."/>
            <person name="Zubacova Z."/>
            <person name="Dolezal P."/>
            <person name="Malik S.B."/>
            <person name="Logsdon J.M. Jr."/>
            <person name="Henze K."/>
            <person name="Gupta A."/>
            <person name="Wang C.C."/>
            <person name="Dunne R.L."/>
            <person name="Upcroft J.A."/>
            <person name="Upcroft P."/>
            <person name="White O."/>
            <person name="Salzberg S.L."/>
            <person name="Tang P."/>
            <person name="Chiu C.-H."/>
            <person name="Lee Y.-S."/>
            <person name="Embley T.M."/>
            <person name="Coombs G.H."/>
            <person name="Mottram J.C."/>
            <person name="Tachezy J."/>
            <person name="Fraser-Liggett C.M."/>
            <person name="Johnson P.J."/>
        </authorList>
    </citation>
    <scope>NUCLEOTIDE SEQUENCE [LARGE SCALE GENOMIC DNA]</scope>
    <source>
        <strain evidence="1">G3</strain>
    </source>
</reference>
<protein>
    <submittedName>
        <fullName evidence="1">Surface antigen BspA-like</fullName>
    </submittedName>
</protein>
<dbReference type="Proteomes" id="UP000001542">
    <property type="component" value="Unassembled WGS sequence"/>
</dbReference>
<dbReference type="EMBL" id="DS113241">
    <property type="protein sequence ID" value="EAY16500.1"/>
    <property type="molecule type" value="Genomic_DNA"/>
</dbReference>
<organism evidence="1 2">
    <name type="scientific">Trichomonas vaginalis (strain ATCC PRA-98 / G3)</name>
    <dbReference type="NCBI Taxonomy" id="412133"/>
    <lineage>
        <taxon>Eukaryota</taxon>
        <taxon>Metamonada</taxon>
        <taxon>Parabasalia</taxon>
        <taxon>Trichomonadida</taxon>
        <taxon>Trichomonadidae</taxon>
        <taxon>Trichomonas</taxon>
    </lineage>
</organism>
<keyword evidence="2" id="KW-1185">Reference proteome</keyword>
<dbReference type="PANTHER" id="PTHR45661">
    <property type="entry name" value="SURFACE ANTIGEN"/>
    <property type="match status" value="1"/>
</dbReference>
<dbReference type="VEuPathDB" id="TrichDB:TVAGG3_0962620"/>
<dbReference type="OrthoDB" id="1404672at2759"/>
<dbReference type="Gene3D" id="3.80.10.10">
    <property type="entry name" value="Ribonuclease Inhibitor"/>
    <property type="match status" value="4"/>
</dbReference>